<organism evidence="1 2">
    <name type="scientific">Anaeromyces robustus</name>
    <dbReference type="NCBI Taxonomy" id="1754192"/>
    <lineage>
        <taxon>Eukaryota</taxon>
        <taxon>Fungi</taxon>
        <taxon>Fungi incertae sedis</taxon>
        <taxon>Chytridiomycota</taxon>
        <taxon>Chytridiomycota incertae sedis</taxon>
        <taxon>Neocallimastigomycetes</taxon>
        <taxon>Neocallimastigales</taxon>
        <taxon>Neocallimastigaceae</taxon>
        <taxon>Anaeromyces</taxon>
    </lineage>
</organism>
<dbReference type="AlphaFoldDB" id="A0A1Y1VRF1"/>
<dbReference type="Proteomes" id="UP000193944">
    <property type="component" value="Unassembled WGS sequence"/>
</dbReference>
<reference evidence="1 2" key="1">
    <citation type="submission" date="2016-08" db="EMBL/GenBank/DDBJ databases">
        <title>A Parts List for Fungal Cellulosomes Revealed by Comparative Genomics.</title>
        <authorList>
            <consortium name="DOE Joint Genome Institute"/>
            <person name="Haitjema C.H."/>
            <person name="Gilmore S.P."/>
            <person name="Henske J.K."/>
            <person name="Solomon K.V."/>
            <person name="De Groot R."/>
            <person name="Kuo A."/>
            <person name="Mondo S.J."/>
            <person name="Salamov A.A."/>
            <person name="Labutti K."/>
            <person name="Zhao Z."/>
            <person name="Chiniquy J."/>
            <person name="Barry K."/>
            <person name="Brewer H.M."/>
            <person name="Purvine S.O."/>
            <person name="Wright A.T."/>
            <person name="Boxma B."/>
            <person name="Van Alen T."/>
            <person name="Hackstein J.H."/>
            <person name="Baker S.E."/>
            <person name="Grigoriev I.V."/>
            <person name="O'Malley M.A."/>
        </authorList>
    </citation>
    <scope>NUCLEOTIDE SEQUENCE [LARGE SCALE GENOMIC DNA]</scope>
    <source>
        <strain evidence="1 2">S4</strain>
    </source>
</reference>
<protein>
    <submittedName>
        <fullName evidence="1">Uncharacterized protein</fullName>
    </submittedName>
</protein>
<evidence type="ECO:0000313" key="2">
    <source>
        <dbReference type="Proteomes" id="UP000193944"/>
    </source>
</evidence>
<dbReference type="EMBL" id="MCFG01000605">
    <property type="protein sequence ID" value="ORX63625.1"/>
    <property type="molecule type" value="Genomic_DNA"/>
</dbReference>
<reference evidence="1 2" key="2">
    <citation type="submission" date="2016-08" db="EMBL/GenBank/DDBJ databases">
        <title>Pervasive Adenine N6-methylation of Active Genes in Fungi.</title>
        <authorList>
            <consortium name="DOE Joint Genome Institute"/>
            <person name="Mondo S.J."/>
            <person name="Dannebaum R.O."/>
            <person name="Kuo R.C."/>
            <person name="Labutti K."/>
            <person name="Haridas S."/>
            <person name="Kuo A."/>
            <person name="Salamov A."/>
            <person name="Ahrendt S.R."/>
            <person name="Lipzen A."/>
            <person name="Sullivan W."/>
            <person name="Andreopoulos W.B."/>
            <person name="Clum A."/>
            <person name="Lindquist E."/>
            <person name="Daum C."/>
            <person name="Ramamoorthy G.K."/>
            <person name="Gryganskyi A."/>
            <person name="Culley D."/>
            <person name="Magnuson J.K."/>
            <person name="James T.Y."/>
            <person name="O'Malley M.A."/>
            <person name="Stajich J.E."/>
            <person name="Spatafora J.W."/>
            <person name="Visel A."/>
            <person name="Grigoriev I.V."/>
        </authorList>
    </citation>
    <scope>NUCLEOTIDE SEQUENCE [LARGE SCALE GENOMIC DNA]</scope>
    <source>
        <strain evidence="1 2">S4</strain>
    </source>
</reference>
<proteinExistence type="predicted"/>
<evidence type="ECO:0000313" key="1">
    <source>
        <dbReference type="EMBL" id="ORX63625.1"/>
    </source>
</evidence>
<comment type="caution">
    <text evidence="1">The sequence shown here is derived from an EMBL/GenBank/DDBJ whole genome shotgun (WGS) entry which is preliminary data.</text>
</comment>
<accession>A0A1Y1VRF1</accession>
<gene>
    <name evidence="1" type="ORF">BCR32DRAFT_298372</name>
</gene>
<name>A0A1Y1VRF1_9FUNG</name>
<keyword evidence="2" id="KW-1185">Reference proteome</keyword>
<sequence length="218" mass="25913">MKYFEELIREYQIIKYEIIINEINGYVEFKLLNNKIPKHYQEIVYKYLSPYSPSYNKLLLYHFNGKLILLLDIINNATTNIKLMLLNANPIYDDNSDEEITPYVSFYNKLEFRVSYEYWIPANIYNPEEISVNVYYTNEIINKHIIKNDPESNKLVEILSHLTGSKLPLFATFISPTYISRRFTVVRTMINKLNPVGISYSFECLLLYITFIRSLRLV</sequence>